<evidence type="ECO:0000256" key="4">
    <source>
        <dbReference type="ARBA" id="ARBA00022692"/>
    </source>
</evidence>
<evidence type="ECO:0000313" key="9">
    <source>
        <dbReference type="Proteomes" id="UP000002026"/>
    </source>
</evidence>
<sequence length="334" mass="35219">MENLQLIWNWQPAMYLFLGGMGAGAFVTAAIMFLRNRDAHRPVVNASAWVAVVSLGVGLLLLVTELVSPLRGLMLWQSFSHFTSWMTIGAWIIFCAVIAFGVFALLTTPAIQDRMGAKQSSDDGSAEGAKAPLRFGGLLAALAVLGIVLGFAVAVYTGVLLMSAPGVPLWNTPILPVLFTVSAFDTGIAAVEVVAWAMEKRDPVDAAVLRKLDRAVVLLASLEIVVLAVFIGTMLVGNPLGGSDSASFAATAQQSVRLMLSGVLAPFFWVLLVVVGLAVPLYVAFRGSRAHISLKTMATGAACALVGGCVLRFAVVLAGMHVDYVADTFINVLI</sequence>
<feature type="transmembrane region" description="Helical" evidence="7">
    <location>
        <begin position="216"/>
        <end position="238"/>
    </location>
</feature>
<evidence type="ECO:0000256" key="6">
    <source>
        <dbReference type="ARBA" id="ARBA00023136"/>
    </source>
</evidence>
<dbReference type="PANTHER" id="PTHR34856">
    <property type="entry name" value="PROTEIN NRFD"/>
    <property type="match status" value="1"/>
</dbReference>
<evidence type="ECO:0000256" key="1">
    <source>
        <dbReference type="ARBA" id="ARBA00004651"/>
    </source>
</evidence>
<feature type="transmembrane region" description="Helical" evidence="7">
    <location>
        <begin position="297"/>
        <end position="320"/>
    </location>
</feature>
<evidence type="ECO:0000256" key="2">
    <source>
        <dbReference type="ARBA" id="ARBA00008929"/>
    </source>
</evidence>
<evidence type="ECO:0000313" key="8">
    <source>
        <dbReference type="EMBL" id="ACV22699.1"/>
    </source>
</evidence>
<reference evidence="8 9" key="1">
    <citation type="journal article" date="2009" name="Stand. Genomic Sci.">
        <title>Complete genome sequence of Slackia heliotrinireducens type strain (RHS 1).</title>
        <authorList>
            <person name="Pukall R."/>
            <person name="Lapidus A."/>
            <person name="Nolan M."/>
            <person name="Copeland A."/>
            <person name="Glavina Del Rio T."/>
            <person name="Lucas S."/>
            <person name="Chen F."/>
            <person name="Tice H."/>
            <person name="Cheng J.F."/>
            <person name="Chertkov O."/>
            <person name="Bruce D."/>
            <person name="Goodwin L."/>
            <person name="Kuske C."/>
            <person name="Brettin T."/>
            <person name="Detter J.C."/>
            <person name="Han C."/>
            <person name="Pitluck S."/>
            <person name="Pati A."/>
            <person name="Mavrommatis K."/>
            <person name="Ivanova N."/>
            <person name="Ovchinnikova G."/>
            <person name="Chen A."/>
            <person name="Palaniappan K."/>
            <person name="Schneider S."/>
            <person name="Rohde M."/>
            <person name="Chain P."/>
            <person name="D'haeseleer P."/>
            <person name="Goker M."/>
            <person name="Bristow J."/>
            <person name="Eisen J.A."/>
            <person name="Markowitz V."/>
            <person name="Kyrpides N.C."/>
            <person name="Klenk H.P."/>
            <person name="Hugenholtz P."/>
        </authorList>
    </citation>
    <scope>NUCLEOTIDE SEQUENCE [LARGE SCALE GENOMIC DNA]</scope>
    <source>
        <strain evidence="9">ATCC 29202 / DSM 20476 / NCTC 11029 / RHS 1</strain>
    </source>
</reference>
<name>C7N714_SLAHD</name>
<comment type="similarity">
    <text evidence="2">Belongs to the NrfD family.</text>
</comment>
<feature type="transmembrane region" description="Helical" evidence="7">
    <location>
        <begin position="88"/>
        <end position="111"/>
    </location>
</feature>
<keyword evidence="9" id="KW-1185">Reference proteome</keyword>
<dbReference type="KEGG" id="shi:Shel_16800"/>
<organism evidence="8 9">
    <name type="scientific">Slackia heliotrinireducens (strain ATCC 29202 / DSM 20476 / NCTC 11029 / RHS 1)</name>
    <name type="common">Peptococcus heliotrinreducens</name>
    <dbReference type="NCBI Taxonomy" id="471855"/>
    <lineage>
        <taxon>Bacteria</taxon>
        <taxon>Bacillati</taxon>
        <taxon>Actinomycetota</taxon>
        <taxon>Coriobacteriia</taxon>
        <taxon>Eggerthellales</taxon>
        <taxon>Eggerthellaceae</taxon>
        <taxon>Slackia</taxon>
    </lineage>
</organism>
<keyword evidence="4 7" id="KW-0812">Transmembrane</keyword>
<dbReference type="InterPro" id="IPR005614">
    <property type="entry name" value="NrfD-like"/>
</dbReference>
<feature type="transmembrane region" description="Helical" evidence="7">
    <location>
        <begin position="46"/>
        <end position="68"/>
    </location>
</feature>
<evidence type="ECO:0000256" key="5">
    <source>
        <dbReference type="ARBA" id="ARBA00022989"/>
    </source>
</evidence>
<dbReference type="Gene3D" id="1.20.1630.10">
    <property type="entry name" value="Formate dehydrogenase/DMSO reductase domain"/>
    <property type="match status" value="1"/>
</dbReference>
<dbReference type="eggNOG" id="COG3301">
    <property type="taxonomic scope" value="Bacteria"/>
</dbReference>
<dbReference type="Pfam" id="PF03916">
    <property type="entry name" value="NrfD"/>
    <property type="match status" value="1"/>
</dbReference>
<dbReference type="STRING" id="471855.Shel_16800"/>
<dbReference type="InterPro" id="IPR052049">
    <property type="entry name" value="Electron_transfer_protein"/>
</dbReference>
<gene>
    <name evidence="8" type="ordered locus">Shel_16800</name>
</gene>
<evidence type="ECO:0000256" key="3">
    <source>
        <dbReference type="ARBA" id="ARBA00022475"/>
    </source>
</evidence>
<protein>
    <submittedName>
        <fullName evidence="8">Formate-dependent nitrite reductase, membrane component</fullName>
    </submittedName>
</protein>
<dbReference type="PANTHER" id="PTHR34856:SF2">
    <property type="entry name" value="PROTEIN NRFD"/>
    <property type="match status" value="1"/>
</dbReference>
<accession>C7N714</accession>
<dbReference type="RefSeq" id="WP_012798801.1">
    <property type="nucleotide sequence ID" value="NC_013165.1"/>
</dbReference>
<dbReference type="HOGENOM" id="CLU_045348_1_0_11"/>
<dbReference type="GO" id="GO:0005886">
    <property type="term" value="C:plasma membrane"/>
    <property type="evidence" value="ECO:0007669"/>
    <property type="project" value="UniProtKB-SubCell"/>
</dbReference>
<comment type="subcellular location">
    <subcellularLocation>
        <location evidence="1">Cell membrane</location>
        <topology evidence="1">Multi-pass membrane protein</topology>
    </subcellularLocation>
</comment>
<proteinExistence type="inferred from homology"/>
<keyword evidence="6 7" id="KW-0472">Membrane</keyword>
<feature type="transmembrane region" description="Helical" evidence="7">
    <location>
        <begin position="258"/>
        <end position="285"/>
    </location>
</feature>
<dbReference type="EMBL" id="CP001684">
    <property type="protein sequence ID" value="ACV22699.1"/>
    <property type="molecule type" value="Genomic_DNA"/>
</dbReference>
<dbReference type="AlphaFoldDB" id="C7N714"/>
<feature type="transmembrane region" description="Helical" evidence="7">
    <location>
        <begin position="12"/>
        <end position="34"/>
    </location>
</feature>
<keyword evidence="5 7" id="KW-1133">Transmembrane helix</keyword>
<feature type="transmembrane region" description="Helical" evidence="7">
    <location>
        <begin position="174"/>
        <end position="195"/>
    </location>
</feature>
<keyword evidence="3" id="KW-1003">Cell membrane</keyword>
<evidence type="ECO:0000256" key="7">
    <source>
        <dbReference type="SAM" id="Phobius"/>
    </source>
</evidence>
<feature type="transmembrane region" description="Helical" evidence="7">
    <location>
        <begin position="138"/>
        <end position="162"/>
    </location>
</feature>
<dbReference type="Proteomes" id="UP000002026">
    <property type="component" value="Chromosome"/>
</dbReference>